<reference evidence="1 2" key="1">
    <citation type="submission" date="2019-04" db="EMBL/GenBank/DDBJ databases">
        <title>Cohnella sp. nov. isolated from preserved vegetables.</title>
        <authorList>
            <person name="Lin S.-Y."/>
            <person name="Hung M.-H."/>
            <person name="Young C.-C."/>
        </authorList>
    </citation>
    <scope>NUCLEOTIDE SEQUENCE [LARGE SCALE GENOMIC DNA]</scope>
    <source>
        <strain evidence="1 2">CC-MHH1044</strain>
    </source>
</reference>
<dbReference type="InterPro" id="IPR046153">
    <property type="entry name" value="DUF6155"/>
</dbReference>
<dbReference type="AlphaFoldDB" id="A0A4S4BGM5"/>
<sequence length="178" mass="20845">MKLNKVTLKRHLKQMNQEQLAELVVECFGIHKDVERFVSVKLLGQEAAEALFPEYRKKVVDQFFPERGYGKLKLKEAKKAIHDFNKLTGDSKRALELKFVYVENGIEFTRAYGDIDERFYNSVESVFSDIVREINDSDSEELFKQYEERIHNILERSAGTGWGFNESLYDAYSELSWV</sequence>
<dbReference type="Pfam" id="PF19652">
    <property type="entry name" value="DUF6155"/>
    <property type="match status" value="1"/>
</dbReference>
<accession>A0A4S4BGM5</accession>
<dbReference type="RefSeq" id="WP_136373216.1">
    <property type="nucleotide sequence ID" value="NZ_SSOB01000052.1"/>
</dbReference>
<protein>
    <submittedName>
        <fullName evidence="1">Uncharacterized protein</fullName>
    </submittedName>
</protein>
<proteinExistence type="predicted"/>
<gene>
    <name evidence="1" type="ORF">E6C55_28385</name>
</gene>
<dbReference type="EMBL" id="SSOB01000052">
    <property type="protein sequence ID" value="THF73604.1"/>
    <property type="molecule type" value="Genomic_DNA"/>
</dbReference>
<organism evidence="1 2">
    <name type="scientific">Cohnella fermenti</name>
    <dbReference type="NCBI Taxonomy" id="2565925"/>
    <lineage>
        <taxon>Bacteria</taxon>
        <taxon>Bacillati</taxon>
        <taxon>Bacillota</taxon>
        <taxon>Bacilli</taxon>
        <taxon>Bacillales</taxon>
        <taxon>Paenibacillaceae</taxon>
        <taxon>Cohnella</taxon>
    </lineage>
</organism>
<dbReference type="Proteomes" id="UP000310636">
    <property type="component" value="Unassembled WGS sequence"/>
</dbReference>
<comment type="caution">
    <text evidence="1">The sequence shown here is derived from an EMBL/GenBank/DDBJ whole genome shotgun (WGS) entry which is preliminary data.</text>
</comment>
<evidence type="ECO:0000313" key="2">
    <source>
        <dbReference type="Proteomes" id="UP000310636"/>
    </source>
</evidence>
<keyword evidence="2" id="KW-1185">Reference proteome</keyword>
<evidence type="ECO:0000313" key="1">
    <source>
        <dbReference type="EMBL" id="THF73604.1"/>
    </source>
</evidence>
<dbReference type="OrthoDB" id="9801392at2"/>
<name>A0A4S4BGM5_9BACL</name>